<evidence type="ECO:0000313" key="1">
    <source>
        <dbReference type="EMBL" id="KAJ6023493.1"/>
    </source>
</evidence>
<accession>A0AAD6HZP6</accession>
<dbReference type="EMBL" id="JAQJZL010000016">
    <property type="protein sequence ID" value="KAJ6023493.1"/>
    <property type="molecule type" value="Genomic_DNA"/>
</dbReference>
<evidence type="ECO:0000313" key="2">
    <source>
        <dbReference type="Proteomes" id="UP001219568"/>
    </source>
</evidence>
<reference evidence="1" key="2">
    <citation type="submission" date="2023-01" db="EMBL/GenBank/DDBJ databases">
        <authorList>
            <person name="Petersen C."/>
        </authorList>
    </citation>
    <scope>NUCLEOTIDE SEQUENCE</scope>
    <source>
        <strain evidence="1">IBT 15450</strain>
    </source>
</reference>
<dbReference type="Proteomes" id="UP001219568">
    <property type="component" value="Unassembled WGS sequence"/>
</dbReference>
<gene>
    <name evidence="1" type="ORF">N7460_013888</name>
</gene>
<dbReference type="AlphaFoldDB" id="A0AAD6HZP6"/>
<proteinExistence type="predicted"/>
<sequence length="203" mass="23981">MWLISRILRSLWCRSSDPAYPVFPPPTPEELLAHSDDHRERVSRLRYRTPKGKEDTPLFSLYRFYERLVLNDNIGLRNEIEYFWYAKWPVDSIPDPKDPCASRYAVLSAIPALFVEAFNQRIELGLPRKADPIMTREEIEQYQKEEMIFESVPDWTKHVAPLEETLVIPHENDEVIESFEDVRASPQLAAKNILHWQPHIHFI</sequence>
<reference evidence="1" key="1">
    <citation type="journal article" date="2023" name="IMA Fungus">
        <title>Comparative genomic study of the Penicillium genus elucidates a diverse pangenome and 15 lateral gene transfer events.</title>
        <authorList>
            <person name="Petersen C."/>
            <person name="Sorensen T."/>
            <person name="Nielsen M.R."/>
            <person name="Sondergaard T.E."/>
            <person name="Sorensen J.L."/>
            <person name="Fitzpatrick D.A."/>
            <person name="Frisvad J.C."/>
            <person name="Nielsen K.L."/>
        </authorList>
    </citation>
    <scope>NUCLEOTIDE SEQUENCE</scope>
    <source>
        <strain evidence="1">IBT 15450</strain>
    </source>
</reference>
<protein>
    <submittedName>
        <fullName evidence="1">Uncharacterized protein</fullName>
    </submittedName>
</protein>
<comment type="caution">
    <text evidence="1">The sequence shown here is derived from an EMBL/GenBank/DDBJ whole genome shotgun (WGS) entry which is preliminary data.</text>
</comment>
<organism evidence="1 2">
    <name type="scientific">Penicillium canescens</name>
    <dbReference type="NCBI Taxonomy" id="5083"/>
    <lineage>
        <taxon>Eukaryota</taxon>
        <taxon>Fungi</taxon>
        <taxon>Dikarya</taxon>
        <taxon>Ascomycota</taxon>
        <taxon>Pezizomycotina</taxon>
        <taxon>Eurotiomycetes</taxon>
        <taxon>Eurotiomycetidae</taxon>
        <taxon>Eurotiales</taxon>
        <taxon>Aspergillaceae</taxon>
        <taxon>Penicillium</taxon>
    </lineage>
</organism>
<name>A0AAD6HZP6_PENCN</name>
<keyword evidence="2" id="KW-1185">Reference proteome</keyword>